<comment type="subcellular location">
    <subcellularLocation>
        <location evidence="1">Membrane</location>
        <topology evidence="1">Multi-pass membrane protein</topology>
    </subcellularLocation>
</comment>
<feature type="transmembrane region" description="Helical" evidence="8">
    <location>
        <begin position="76"/>
        <end position="98"/>
    </location>
</feature>
<feature type="transmembrane region" description="Helical" evidence="8">
    <location>
        <begin position="290"/>
        <end position="311"/>
    </location>
</feature>
<feature type="transmembrane region" description="Helical" evidence="8">
    <location>
        <begin position="426"/>
        <end position="443"/>
    </location>
</feature>
<dbReference type="Proteomes" id="UP000053029">
    <property type="component" value="Unassembled WGS sequence"/>
</dbReference>
<feature type="transmembrane region" description="Helical" evidence="8">
    <location>
        <begin position="331"/>
        <end position="349"/>
    </location>
</feature>
<keyword evidence="11" id="KW-1185">Reference proteome</keyword>
<feature type="transmembrane region" description="Helical" evidence="8">
    <location>
        <begin position="199"/>
        <end position="219"/>
    </location>
</feature>
<accession>A0A0D2G7R2</accession>
<dbReference type="PROSITE" id="PS00216">
    <property type="entry name" value="SUGAR_TRANSPORT_1"/>
    <property type="match status" value="1"/>
</dbReference>
<dbReference type="InterPro" id="IPR020846">
    <property type="entry name" value="MFS_dom"/>
</dbReference>
<dbReference type="SUPFAM" id="SSF103473">
    <property type="entry name" value="MFS general substrate transporter"/>
    <property type="match status" value="1"/>
</dbReference>
<dbReference type="InterPro" id="IPR036259">
    <property type="entry name" value="MFS_trans_sf"/>
</dbReference>
<feature type="transmembrane region" description="Helical" evidence="8">
    <location>
        <begin position="110"/>
        <end position="127"/>
    </location>
</feature>
<keyword evidence="4 8" id="KW-0812">Transmembrane</keyword>
<feature type="transmembrane region" description="Helical" evidence="8">
    <location>
        <begin position="356"/>
        <end position="378"/>
    </location>
</feature>
<reference evidence="10 11" key="1">
    <citation type="submission" date="2015-01" db="EMBL/GenBank/DDBJ databases">
        <title>The Genome Sequence of Fonsecaea pedrosoi CBS 271.37.</title>
        <authorList>
            <consortium name="The Broad Institute Genomics Platform"/>
            <person name="Cuomo C."/>
            <person name="de Hoog S."/>
            <person name="Gorbushina A."/>
            <person name="Stielow B."/>
            <person name="Teixiera M."/>
            <person name="Abouelleil A."/>
            <person name="Chapman S.B."/>
            <person name="Priest M."/>
            <person name="Young S.K."/>
            <person name="Wortman J."/>
            <person name="Nusbaum C."/>
            <person name="Birren B."/>
        </authorList>
    </citation>
    <scope>NUCLEOTIDE SEQUENCE [LARGE SCALE GENOMIC DNA]</scope>
    <source>
        <strain evidence="10 11">CBS 271.37</strain>
    </source>
</reference>
<keyword evidence="5 8" id="KW-1133">Transmembrane helix</keyword>
<gene>
    <name evidence="10" type="ORF">Z517_09147</name>
</gene>
<dbReference type="VEuPathDB" id="FungiDB:Z517_09147"/>
<dbReference type="OrthoDB" id="6133115at2759"/>
<dbReference type="GO" id="GO:0005351">
    <property type="term" value="F:carbohydrate:proton symporter activity"/>
    <property type="evidence" value="ECO:0007669"/>
    <property type="project" value="TreeGrafter"/>
</dbReference>
<protein>
    <recommendedName>
        <fullName evidence="9">Major facilitator superfamily (MFS) profile domain-containing protein</fullName>
    </recommendedName>
</protein>
<dbReference type="PANTHER" id="PTHR48022">
    <property type="entry name" value="PLASTIDIC GLUCOSE TRANSPORTER 4"/>
    <property type="match status" value="1"/>
</dbReference>
<name>A0A0D2G7R2_9EURO</name>
<evidence type="ECO:0000256" key="7">
    <source>
        <dbReference type="RuleBase" id="RU003346"/>
    </source>
</evidence>
<dbReference type="NCBIfam" id="TIGR00879">
    <property type="entry name" value="SP"/>
    <property type="match status" value="1"/>
</dbReference>
<dbReference type="InterPro" id="IPR005828">
    <property type="entry name" value="MFS_sugar_transport-like"/>
</dbReference>
<evidence type="ECO:0000256" key="1">
    <source>
        <dbReference type="ARBA" id="ARBA00004141"/>
    </source>
</evidence>
<evidence type="ECO:0000256" key="5">
    <source>
        <dbReference type="ARBA" id="ARBA00022989"/>
    </source>
</evidence>
<dbReference type="InterPro" id="IPR050360">
    <property type="entry name" value="MFS_Sugar_Transporters"/>
</dbReference>
<comment type="similarity">
    <text evidence="2 7">Belongs to the major facilitator superfamily. Sugar transporter (TC 2.A.1.1) family.</text>
</comment>
<proteinExistence type="inferred from homology"/>
<feature type="transmembrane region" description="Helical" evidence="8">
    <location>
        <begin position="390"/>
        <end position="414"/>
    </location>
</feature>
<feature type="transmembrane region" description="Helical" evidence="8">
    <location>
        <begin position="34"/>
        <end position="53"/>
    </location>
</feature>
<dbReference type="PANTHER" id="PTHR48022:SF3">
    <property type="entry name" value="HEXOSE TRANSPORTER PROTEIN (AFU_ORTHOLOGUE AFUA_8G04480)-RELATED"/>
    <property type="match status" value="1"/>
</dbReference>
<evidence type="ECO:0000256" key="3">
    <source>
        <dbReference type="ARBA" id="ARBA00022448"/>
    </source>
</evidence>
<dbReference type="Pfam" id="PF00083">
    <property type="entry name" value="Sugar_tr"/>
    <property type="match status" value="1"/>
</dbReference>
<evidence type="ECO:0000313" key="10">
    <source>
        <dbReference type="EMBL" id="KIW76703.1"/>
    </source>
</evidence>
<keyword evidence="6 8" id="KW-0472">Membrane</keyword>
<feature type="domain" description="Major facilitator superfamily (MFS) profile" evidence="9">
    <location>
        <begin position="40"/>
        <end position="478"/>
    </location>
</feature>
<dbReference type="GeneID" id="25308637"/>
<evidence type="ECO:0000256" key="4">
    <source>
        <dbReference type="ARBA" id="ARBA00022692"/>
    </source>
</evidence>
<keyword evidence="3 7" id="KW-0813">Transport</keyword>
<dbReference type="RefSeq" id="XP_013280511.1">
    <property type="nucleotide sequence ID" value="XM_013425057.1"/>
</dbReference>
<evidence type="ECO:0000259" key="9">
    <source>
        <dbReference type="PROSITE" id="PS50850"/>
    </source>
</evidence>
<evidence type="ECO:0000256" key="8">
    <source>
        <dbReference type="SAM" id="Phobius"/>
    </source>
</evidence>
<dbReference type="InterPro" id="IPR003663">
    <property type="entry name" value="Sugar/inositol_transpt"/>
</dbReference>
<dbReference type="AlphaFoldDB" id="A0A0D2G7R2"/>
<evidence type="ECO:0000313" key="11">
    <source>
        <dbReference type="Proteomes" id="UP000053029"/>
    </source>
</evidence>
<dbReference type="HOGENOM" id="CLU_001265_30_13_1"/>
<dbReference type="FunFam" id="1.20.1250.20:FF:000117">
    <property type="entry name" value="MFS hexose transporter"/>
    <property type="match status" value="1"/>
</dbReference>
<dbReference type="EMBL" id="KN846974">
    <property type="protein sequence ID" value="KIW76703.1"/>
    <property type="molecule type" value="Genomic_DNA"/>
</dbReference>
<dbReference type="PROSITE" id="PS50850">
    <property type="entry name" value="MFS"/>
    <property type="match status" value="1"/>
</dbReference>
<feature type="transmembrane region" description="Helical" evidence="8">
    <location>
        <begin position="133"/>
        <end position="155"/>
    </location>
</feature>
<feature type="transmembrane region" description="Helical" evidence="8">
    <location>
        <begin position="167"/>
        <end position="187"/>
    </location>
</feature>
<dbReference type="InterPro" id="IPR005829">
    <property type="entry name" value="Sugar_transporter_CS"/>
</dbReference>
<evidence type="ECO:0000256" key="2">
    <source>
        <dbReference type="ARBA" id="ARBA00010992"/>
    </source>
</evidence>
<feature type="transmembrane region" description="Helical" evidence="8">
    <location>
        <begin position="455"/>
        <end position="474"/>
    </location>
</feature>
<evidence type="ECO:0000256" key="6">
    <source>
        <dbReference type="ARBA" id="ARBA00023136"/>
    </source>
</evidence>
<organism evidence="10 11">
    <name type="scientific">Fonsecaea pedrosoi CBS 271.37</name>
    <dbReference type="NCBI Taxonomy" id="1442368"/>
    <lineage>
        <taxon>Eukaryota</taxon>
        <taxon>Fungi</taxon>
        <taxon>Dikarya</taxon>
        <taxon>Ascomycota</taxon>
        <taxon>Pezizomycotina</taxon>
        <taxon>Eurotiomycetes</taxon>
        <taxon>Chaetothyriomycetidae</taxon>
        <taxon>Chaetothyriales</taxon>
        <taxon>Herpotrichiellaceae</taxon>
        <taxon>Fonsecaea</taxon>
    </lineage>
</organism>
<dbReference type="Gene3D" id="1.20.1250.20">
    <property type="entry name" value="MFS general substrate transporter like domains"/>
    <property type="match status" value="1"/>
</dbReference>
<dbReference type="GO" id="GO:0016020">
    <property type="term" value="C:membrane"/>
    <property type="evidence" value="ECO:0007669"/>
    <property type="project" value="UniProtKB-SubCell"/>
</dbReference>
<dbReference type="PRINTS" id="PR00171">
    <property type="entry name" value="SUGRTRNSPORT"/>
</dbReference>
<sequence>MGIFSSKNTQYAVGPELAALLPQDGIPWYRKRHLLRLNAILIIPWLSAAAYGFDGSMMNGLQSLTQWREYFDHPDASILGVMNAIYPIGKFFGLFLTAWANDRYGRKPPIIAGLILLVIGAGIQGAAQHVAMFIVGRLVLGFGTAFVAQAAPILVSELSYPTHRGKFTALYYNTYHLGAVIAAWSTYGTFRINSNWSWRIPSILQGAVPLLQLCLVLFVPESPRWLAAKGRTAEARRTLVKHHAGGDESSALVTFELKEIEESIRAERLINSETSYVDLIRTPANRKRTFIAVMVGWYATWSGVAVIAYYLTLVLDTIGITSASSQTLINALLQLFNFFAGITASTLVDRVGRRKLWLGATVGMLVCYVVWTALSARFQQTESVSVGRAVVAFIFLYYFCYDFSFIPLLISYPIEIFPYTLRARGLGASMATNQIALIVAQFVNPRGLTNIGWKYYIVFCVLLVVLLVIEYFFFPETNKRTLEEIAEIFEGPRPEGNVAAAAIDEVAMAKGRIAVEVEMEGQEETNTVRTK</sequence>